<reference evidence="3" key="1">
    <citation type="journal article" date="2019" name="Int. J. Syst. Evol. Microbiol.">
        <title>The Global Catalogue of Microorganisms (GCM) 10K type strain sequencing project: providing services to taxonomists for standard genome sequencing and annotation.</title>
        <authorList>
            <consortium name="The Broad Institute Genomics Platform"/>
            <consortium name="The Broad Institute Genome Sequencing Center for Infectious Disease"/>
            <person name="Wu L."/>
            <person name="Ma J."/>
        </authorList>
    </citation>
    <scope>NUCLEOTIDE SEQUENCE [LARGE SCALE GENOMIC DNA]</scope>
    <source>
        <strain evidence="3">JCM 17326</strain>
    </source>
</reference>
<dbReference type="Proteomes" id="UP001500630">
    <property type="component" value="Unassembled WGS sequence"/>
</dbReference>
<dbReference type="InterPro" id="IPR011047">
    <property type="entry name" value="Quinoprotein_ADH-like_sf"/>
</dbReference>
<name>A0ABP6WJB8_9ACTN</name>
<dbReference type="PANTHER" id="PTHR34512:SF30">
    <property type="entry name" value="OUTER MEMBRANE PROTEIN ASSEMBLY FACTOR BAMB"/>
    <property type="match status" value="1"/>
</dbReference>
<evidence type="ECO:0000313" key="2">
    <source>
        <dbReference type="EMBL" id="GAA3552519.1"/>
    </source>
</evidence>
<dbReference type="Pfam" id="PF13360">
    <property type="entry name" value="PQQ_2"/>
    <property type="match status" value="2"/>
</dbReference>
<dbReference type="EMBL" id="BAABDQ010000006">
    <property type="protein sequence ID" value="GAA3552519.1"/>
    <property type="molecule type" value="Genomic_DNA"/>
</dbReference>
<gene>
    <name evidence="2" type="ORF">GCM10022419_036080</name>
</gene>
<sequence>MTRRTALMGCAALLAAGCRAEAREAPPKRAVSAWPVGIAGLDQLPAVTPAAVYVATSSGEVYALHPRTGAARWRTRVPDEPGAAAIAWQSTPLPVGDLLVVGNGRGRPAFDSDNPSQVVALRASDGRVAWTADVDDYAHELLAADGLILCRTNSTLYAVDPASGRQRWRWPSGDLRAMSLAGRTVLVTERLPQGEQVVAVEARTGRRSWTARFPTVFVDWVYASGDLLVLAGYPVPGERAYALAVLAAGTGKKVWSRAPDQVSGFAAVSGGVLYTADRTRLRALSVAGGSEAWSLPLPEPAVNPMIAVDDDTVFCAMPVRRANGLYPLRALRKGDGRIRWTCDLRGAATVLTRVVPGIVHVQMSEGGRDSVVALDARGGEELWSARIDDAGQLIFGNGLLYVFGQHLIALDPATGTRL</sequence>
<proteinExistence type="predicted"/>
<dbReference type="SUPFAM" id="SSF50998">
    <property type="entry name" value="Quinoprotein alcohol dehydrogenase-like"/>
    <property type="match status" value="2"/>
</dbReference>
<dbReference type="RefSeq" id="WP_345563096.1">
    <property type="nucleotide sequence ID" value="NZ_BAABDQ010000006.1"/>
</dbReference>
<dbReference type="SMART" id="SM00564">
    <property type="entry name" value="PQQ"/>
    <property type="match status" value="6"/>
</dbReference>
<organism evidence="2 3">
    <name type="scientific">Nonomuraea rosea</name>
    <dbReference type="NCBI Taxonomy" id="638574"/>
    <lineage>
        <taxon>Bacteria</taxon>
        <taxon>Bacillati</taxon>
        <taxon>Actinomycetota</taxon>
        <taxon>Actinomycetes</taxon>
        <taxon>Streptosporangiales</taxon>
        <taxon>Streptosporangiaceae</taxon>
        <taxon>Nonomuraea</taxon>
    </lineage>
</organism>
<accession>A0ABP6WJB8</accession>
<dbReference type="PANTHER" id="PTHR34512">
    <property type="entry name" value="CELL SURFACE PROTEIN"/>
    <property type="match status" value="1"/>
</dbReference>
<keyword evidence="3" id="KW-1185">Reference proteome</keyword>
<dbReference type="Gene3D" id="2.40.10.480">
    <property type="match status" value="1"/>
</dbReference>
<protein>
    <recommendedName>
        <fullName evidence="1">Pyrrolo-quinoline quinone repeat domain-containing protein</fullName>
    </recommendedName>
</protein>
<dbReference type="InterPro" id="IPR018391">
    <property type="entry name" value="PQQ_b-propeller_rpt"/>
</dbReference>
<comment type="caution">
    <text evidence="2">The sequence shown here is derived from an EMBL/GenBank/DDBJ whole genome shotgun (WGS) entry which is preliminary data.</text>
</comment>
<dbReference type="InterPro" id="IPR002372">
    <property type="entry name" value="PQQ_rpt_dom"/>
</dbReference>
<feature type="domain" description="Pyrrolo-quinoline quinone repeat" evidence="1">
    <location>
        <begin position="244"/>
        <end position="389"/>
    </location>
</feature>
<dbReference type="InterPro" id="IPR015943">
    <property type="entry name" value="WD40/YVTN_repeat-like_dom_sf"/>
</dbReference>
<dbReference type="PROSITE" id="PS51257">
    <property type="entry name" value="PROKAR_LIPOPROTEIN"/>
    <property type="match status" value="1"/>
</dbReference>
<evidence type="ECO:0000313" key="3">
    <source>
        <dbReference type="Proteomes" id="UP001500630"/>
    </source>
</evidence>
<dbReference type="Gene3D" id="2.130.10.10">
    <property type="entry name" value="YVTN repeat-like/Quinoprotein amine dehydrogenase"/>
    <property type="match status" value="1"/>
</dbReference>
<dbReference type="Gene3D" id="2.40.128.630">
    <property type="match status" value="1"/>
</dbReference>
<evidence type="ECO:0000259" key="1">
    <source>
        <dbReference type="Pfam" id="PF13360"/>
    </source>
</evidence>
<feature type="domain" description="Pyrrolo-quinoline quinone repeat" evidence="1">
    <location>
        <begin position="44"/>
        <end position="168"/>
    </location>
</feature>